<dbReference type="OrthoDB" id="5958114at2"/>
<evidence type="ECO:0000313" key="3">
    <source>
        <dbReference type="Proteomes" id="UP000325286"/>
    </source>
</evidence>
<feature type="domain" description="N-acyl amino acid synthase FeeM catalytic core" evidence="1">
    <location>
        <begin position="32"/>
        <end position="189"/>
    </location>
</feature>
<accession>A0A5B9QYQ1</accession>
<keyword evidence="3" id="KW-1185">Reference proteome</keyword>
<gene>
    <name evidence="2" type="ORF">UC8_45650</name>
</gene>
<proteinExistence type="predicted"/>
<dbReference type="Proteomes" id="UP000325286">
    <property type="component" value="Chromosome"/>
</dbReference>
<sequence length="266" mass="30101">MFVSTARDCSRQSISEQIQLSVARSPEELEDSFRMVYDSYINAGLEQPNESEMRLTPYHLLPTTEVVLAKYQACPIATASVILDGDIGLPAESIYAKEIEQLRQRGFRMAEVGCLADRRESPVRFIKMFRRLTKLIAQVAAFQGCTALIAATHPKHARFYIRQLGFEQFGDLRACPYAQGNPAVALLLDFDKIMVNDPDVYEHLFGQPFSDEDLQPYLWDQDTRLHFARMLRDLPGFYSFVAGRKVMPPVIADALDALPNHTPLVP</sequence>
<name>A0A5B9QYQ1_9BACT</name>
<dbReference type="InterPro" id="IPR054597">
    <property type="entry name" value="FeeM_cat"/>
</dbReference>
<reference evidence="2 3" key="1">
    <citation type="submission" date="2019-08" db="EMBL/GenBank/DDBJ databases">
        <title>Deep-cultivation of Planctomycetes and their phenomic and genomic characterization uncovers novel biology.</title>
        <authorList>
            <person name="Wiegand S."/>
            <person name="Jogler M."/>
            <person name="Boedeker C."/>
            <person name="Pinto D."/>
            <person name="Vollmers J."/>
            <person name="Rivas-Marin E."/>
            <person name="Kohn T."/>
            <person name="Peeters S.H."/>
            <person name="Heuer A."/>
            <person name="Rast P."/>
            <person name="Oberbeckmann S."/>
            <person name="Bunk B."/>
            <person name="Jeske O."/>
            <person name="Meyerdierks A."/>
            <person name="Storesund J.E."/>
            <person name="Kallscheuer N."/>
            <person name="Luecker S."/>
            <person name="Lage O.M."/>
            <person name="Pohl T."/>
            <person name="Merkel B.J."/>
            <person name="Hornburger P."/>
            <person name="Mueller R.-W."/>
            <person name="Bruemmer F."/>
            <person name="Labrenz M."/>
            <person name="Spormann A.M."/>
            <person name="Op den Camp H."/>
            <person name="Overmann J."/>
            <person name="Amann R."/>
            <person name="Jetten M.S.M."/>
            <person name="Mascher T."/>
            <person name="Medema M.H."/>
            <person name="Devos D.P."/>
            <person name="Kaster A.-K."/>
            <person name="Ovreas L."/>
            <person name="Rohde M."/>
            <person name="Galperin M.Y."/>
            <person name="Jogler C."/>
        </authorList>
    </citation>
    <scope>NUCLEOTIDE SEQUENCE [LARGE SCALE GENOMIC DNA]</scope>
    <source>
        <strain evidence="2 3">UC8</strain>
    </source>
</reference>
<evidence type="ECO:0000313" key="2">
    <source>
        <dbReference type="EMBL" id="QEG42525.1"/>
    </source>
</evidence>
<dbReference type="SUPFAM" id="SSF55729">
    <property type="entry name" value="Acyl-CoA N-acyltransferases (Nat)"/>
    <property type="match status" value="1"/>
</dbReference>
<evidence type="ECO:0000259" key="1">
    <source>
        <dbReference type="Pfam" id="PF21926"/>
    </source>
</evidence>
<dbReference type="EMBL" id="CP042914">
    <property type="protein sequence ID" value="QEG42525.1"/>
    <property type="molecule type" value="Genomic_DNA"/>
</dbReference>
<dbReference type="AlphaFoldDB" id="A0A5B9QYQ1"/>
<protein>
    <recommendedName>
        <fullName evidence="1">N-acyl amino acid synthase FeeM catalytic core domain-containing protein</fullName>
    </recommendedName>
</protein>
<organism evidence="2 3">
    <name type="scientific">Roseimaritima ulvae</name>
    <dbReference type="NCBI Taxonomy" id="980254"/>
    <lineage>
        <taxon>Bacteria</taxon>
        <taxon>Pseudomonadati</taxon>
        <taxon>Planctomycetota</taxon>
        <taxon>Planctomycetia</taxon>
        <taxon>Pirellulales</taxon>
        <taxon>Pirellulaceae</taxon>
        <taxon>Roseimaritima</taxon>
    </lineage>
</organism>
<dbReference type="InterPro" id="IPR016181">
    <property type="entry name" value="Acyl_CoA_acyltransferase"/>
</dbReference>
<dbReference type="Pfam" id="PF21926">
    <property type="entry name" value="FeeM"/>
    <property type="match status" value="1"/>
</dbReference>
<dbReference type="RefSeq" id="WP_068142445.1">
    <property type="nucleotide sequence ID" value="NZ_CP042914.1"/>
</dbReference>
<dbReference type="KEGG" id="rul:UC8_45650"/>
<dbReference type="Gene3D" id="3.40.630.30">
    <property type="match status" value="1"/>
</dbReference>